<dbReference type="OrthoDB" id="73875at2759"/>
<dbReference type="SUPFAM" id="SSF51445">
    <property type="entry name" value="(Trans)glycosidases"/>
    <property type="match status" value="1"/>
</dbReference>
<dbReference type="PANTHER" id="PTHR11177:SF144">
    <property type="entry name" value="CHITINASE 5"/>
    <property type="match status" value="1"/>
</dbReference>
<dbReference type="Proteomes" id="UP000494165">
    <property type="component" value="Unassembled WGS sequence"/>
</dbReference>
<name>A0A8S1BQB6_9INSE</name>
<dbReference type="GO" id="GO:0005975">
    <property type="term" value="P:carbohydrate metabolic process"/>
    <property type="evidence" value="ECO:0007669"/>
    <property type="project" value="InterPro"/>
</dbReference>
<dbReference type="InterPro" id="IPR050314">
    <property type="entry name" value="Glycosyl_Hydrlase_18"/>
</dbReference>
<keyword evidence="3" id="KW-1185">Reference proteome</keyword>
<dbReference type="GO" id="GO:0008061">
    <property type="term" value="F:chitin binding"/>
    <property type="evidence" value="ECO:0007669"/>
    <property type="project" value="TreeGrafter"/>
</dbReference>
<accession>A0A8S1BQB6</accession>
<dbReference type="InterPro" id="IPR017853">
    <property type="entry name" value="GH"/>
</dbReference>
<dbReference type="GO" id="GO:0006032">
    <property type="term" value="P:chitin catabolic process"/>
    <property type="evidence" value="ECO:0007669"/>
    <property type="project" value="TreeGrafter"/>
</dbReference>
<gene>
    <name evidence="2" type="ORF">CLODIP_2_CD15781</name>
</gene>
<evidence type="ECO:0000313" key="2">
    <source>
        <dbReference type="EMBL" id="CAB3361615.1"/>
    </source>
</evidence>
<organism evidence="2 3">
    <name type="scientific">Cloeon dipterum</name>
    <dbReference type="NCBI Taxonomy" id="197152"/>
    <lineage>
        <taxon>Eukaryota</taxon>
        <taxon>Metazoa</taxon>
        <taxon>Ecdysozoa</taxon>
        <taxon>Arthropoda</taxon>
        <taxon>Hexapoda</taxon>
        <taxon>Insecta</taxon>
        <taxon>Pterygota</taxon>
        <taxon>Palaeoptera</taxon>
        <taxon>Ephemeroptera</taxon>
        <taxon>Pisciforma</taxon>
        <taxon>Baetidae</taxon>
        <taxon>Cloeon</taxon>
    </lineage>
</organism>
<protein>
    <recommendedName>
        <fullName evidence="1">GH18 domain-containing protein</fullName>
    </recommendedName>
</protein>
<dbReference type="InterPro" id="IPR001223">
    <property type="entry name" value="Glyco_hydro18_cat"/>
</dbReference>
<sequence length="322" mass="36583">MPNPPLEKVNSKYCFMENTWNISPILSEKGQPLCDILVMPVAVFNKETNLLQMKTENWSMASLALESAKKSGMKVMLRVGSYGDPKELTRVAKSEQLKAKFVQGVVEFVRKYDFDGITISWIWKVAFSQGICTQDIDRKSVVSFLRALATPFNATGKTVIYHMNGFFNTIMVAGDYFSEIIDVIDYFYFECHLQTPGDWFPTTNFSLNLKKTRDLINELMTKIKKGSEFRRKLVLTIQPNYKNYELSDQKTLKIGTVFVKNSQMKKSLIMSEVNFAMEIGAGVGMHDFTTDDVNGECGCGSLPFLRLIVNILKMDCEPISCF</sequence>
<dbReference type="PROSITE" id="PS51910">
    <property type="entry name" value="GH18_2"/>
    <property type="match status" value="1"/>
</dbReference>
<evidence type="ECO:0000259" key="1">
    <source>
        <dbReference type="PROSITE" id="PS51910"/>
    </source>
</evidence>
<evidence type="ECO:0000313" key="3">
    <source>
        <dbReference type="Proteomes" id="UP000494165"/>
    </source>
</evidence>
<dbReference type="Pfam" id="PF00704">
    <property type="entry name" value="Glyco_hydro_18"/>
    <property type="match status" value="1"/>
</dbReference>
<dbReference type="EMBL" id="CADEPI010000006">
    <property type="protein sequence ID" value="CAB3361615.1"/>
    <property type="molecule type" value="Genomic_DNA"/>
</dbReference>
<reference evidence="2 3" key="1">
    <citation type="submission" date="2020-04" db="EMBL/GenBank/DDBJ databases">
        <authorList>
            <person name="Alioto T."/>
            <person name="Alioto T."/>
            <person name="Gomez Garrido J."/>
        </authorList>
    </citation>
    <scope>NUCLEOTIDE SEQUENCE [LARGE SCALE GENOMIC DNA]</scope>
</reference>
<dbReference type="GO" id="GO:0004568">
    <property type="term" value="F:chitinase activity"/>
    <property type="evidence" value="ECO:0007669"/>
    <property type="project" value="TreeGrafter"/>
</dbReference>
<comment type="caution">
    <text evidence="2">The sequence shown here is derived from an EMBL/GenBank/DDBJ whole genome shotgun (WGS) entry which is preliminary data.</text>
</comment>
<dbReference type="Gene3D" id="3.20.20.80">
    <property type="entry name" value="Glycosidases"/>
    <property type="match status" value="1"/>
</dbReference>
<feature type="domain" description="GH18" evidence="1">
    <location>
        <begin position="10"/>
        <end position="315"/>
    </location>
</feature>
<dbReference type="GO" id="GO:0005576">
    <property type="term" value="C:extracellular region"/>
    <property type="evidence" value="ECO:0007669"/>
    <property type="project" value="TreeGrafter"/>
</dbReference>
<dbReference type="PANTHER" id="PTHR11177">
    <property type="entry name" value="CHITINASE"/>
    <property type="match status" value="1"/>
</dbReference>
<dbReference type="AlphaFoldDB" id="A0A8S1BQB6"/>
<proteinExistence type="predicted"/>